<dbReference type="Proteomes" id="UP000064893">
    <property type="component" value="Chromosome"/>
</dbReference>
<dbReference type="RefSeq" id="WP_057952197.1">
    <property type="nucleotide sequence ID" value="NZ_CP013118.1"/>
</dbReference>
<dbReference type="KEGG" id="blq:L21SP5_01008"/>
<feature type="signal peptide" evidence="1">
    <location>
        <begin position="1"/>
        <end position="27"/>
    </location>
</feature>
<name>A0A0S2HX82_9BACT</name>
<dbReference type="OrthoDB" id="1110028at2"/>
<dbReference type="STRING" id="1307839.L21SP5_01008"/>
<keyword evidence="1" id="KW-0732">Signal</keyword>
<dbReference type="AlphaFoldDB" id="A0A0S2HX82"/>
<dbReference type="PROSITE" id="PS51257">
    <property type="entry name" value="PROKAR_LIPOPROTEIN"/>
    <property type="match status" value="1"/>
</dbReference>
<sequence length="568" mass="64224" precursor="true">MLGKKIKYLIQILAATFLMLWVTSSCVDDNFDLDKLSTHLENESQWNFPVVSTTFAMEDILNLVDSTGLIYTDDEGLVYLVYSDTAYTAIAEEEIVFPDQNYDTIFNEQDYQDAGGFNNDTVKMEKADVNYLFVASAENQLLDSVKVKSSLLDIDVNSSFEFEGELTLTFPTLRKNGQLYQKVIDINNASGNFSYSETFDDLDGYMLDFTEFAIPDSNVFFITYELEYYESTGSGNVNADDICDIDVTFRDIEYDYVWGYIGNQLINIPENNIYIDLFNEFEYGEFQLYDPRLKINIFNSFGIPVGVFMNTLQLKVDGTWEDVTGSDIPTEANPWHIPIPESNYPEIPVADTTVMITGQGSNIDSLVSRLPNNLRFAETVEINPDETGMRNNFMAAESRVEAIVDFEIPIWGRTSGITYSDTIDMDLGDIGDENDYLDYLNLKLTIGNGFPHNIGVKGYLMDSTYNIVDSIPNSNDNPNDTLIIVESGIIGADSLINQETGKTVVSSTITYENESVDVIDNVKYMLLKVKFMTTDGNAPDAPYVKFYDFYEMDFDVNVDFKLDVNENL</sequence>
<dbReference type="EMBL" id="CP013118">
    <property type="protein sequence ID" value="ALO14675.1"/>
    <property type="molecule type" value="Genomic_DNA"/>
</dbReference>
<proteinExistence type="predicted"/>
<organism evidence="2 3">
    <name type="scientific">Salinivirga cyanobacteriivorans</name>
    <dbReference type="NCBI Taxonomy" id="1307839"/>
    <lineage>
        <taxon>Bacteria</taxon>
        <taxon>Pseudomonadati</taxon>
        <taxon>Bacteroidota</taxon>
        <taxon>Bacteroidia</taxon>
        <taxon>Bacteroidales</taxon>
        <taxon>Salinivirgaceae</taxon>
        <taxon>Salinivirga</taxon>
    </lineage>
</organism>
<gene>
    <name evidence="2" type="ORF">L21SP5_01008</name>
</gene>
<evidence type="ECO:0000313" key="2">
    <source>
        <dbReference type="EMBL" id="ALO14675.1"/>
    </source>
</evidence>
<protein>
    <recommendedName>
        <fullName evidence="4">DUF5689 domain-containing protein</fullName>
    </recommendedName>
</protein>
<accession>A0A0S2HX82</accession>
<feature type="chain" id="PRO_5006599191" description="DUF5689 domain-containing protein" evidence="1">
    <location>
        <begin position="28"/>
        <end position="568"/>
    </location>
</feature>
<evidence type="ECO:0008006" key="4">
    <source>
        <dbReference type="Google" id="ProtNLM"/>
    </source>
</evidence>
<keyword evidence="3" id="KW-1185">Reference proteome</keyword>
<evidence type="ECO:0000313" key="3">
    <source>
        <dbReference type="Proteomes" id="UP000064893"/>
    </source>
</evidence>
<evidence type="ECO:0000256" key="1">
    <source>
        <dbReference type="SAM" id="SignalP"/>
    </source>
</evidence>
<reference evidence="2 3" key="1">
    <citation type="submission" date="2015-11" db="EMBL/GenBank/DDBJ databases">
        <title>Description and complete genome sequence of a novel strain predominating in hypersaline microbial mats and representing a new family of the Bacteriodetes phylum.</title>
        <authorList>
            <person name="Spring S."/>
            <person name="Bunk B."/>
            <person name="Sproer C."/>
            <person name="Klenk H.-P."/>
        </authorList>
    </citation>
    <scope>NUCLEOTIDE SEQUENCE [LARGE SCALE GENOMIC DNA]</scope>
    <source>
        <strain evidence="2 3">L21-Spi-D4</strain>
    </source>
</reference>